<organism evidence="1 2">
    <name type="scientific">Jiella sonneratiae</name>
    <dbReference type="NCBI Taxonomy" id="2816856"/>
    <lineage>
        <taxon>Bacteria</taxon>
        <taxon>Pseudomonadati</taxon>
        <taxon>Pseudomonadota</taxon>
        <taxon>Alphaproteobacteria</taxon>
        <taxon>Hyphomicrobiales</taxon>
        <taxon>Aurantimonadaceae</taxon>
        <taxon>Jiella</taxon>
    </lineage>
</organism>
<dbReference type="EMBL" id="JAFMPY010000001">
    <property type="protein sequence ID" value="MBO0902390.1"/>
    <property type="molecule type" value="Genomic_DNA"/>
</dbReference>
<gene>
    <name evidence="1" type="ORF">J1C47_01935</name>
</gene>
<sequence>MTRPSVHLIHEGDLAAEVLVQLEDSAGEWSPAISLQDMRKLDRVRLALRTGDIATASKDARLFRLI</sequence>
<name>A0ABS3IYB1_9HYPH</name>
<dbReference type="Proteomes" id="UP000664288">
    <property type="component" value="Unassembled WGS sequence"/>
</dbReference>
<comment type="caution">
    <text evidence="1">The sequence shown here is derived from an EMBL/GenBank/DDBJ whole genome shotgun (WGS) entry which is preliminary data.</text>
</comment>
<evidence type="ECO:0000313" key="1">
    <source>
        <dbReference type="EMBL" id="MBO0902390.1"/>
    </source>
</evidence>
<protein>
    <submittedName>
        <fullName evidence="1">Uncharacterized protein</fullName>
    </submittedName>
</protein>
<keyword evidence="2" id="KW-1185">Reference proteome</keyword>
<evidence type="ECO:0000313" key="2">
    <source>
        <dbReference type="Proteomes" id="UP000664288"/>
    </source>
</evidence>
<reference evidence="1 2" key="1">
    <citation type="submission" date="2021-03" db="EMBL/GenBank/DDBJ databases">
        <title>Whole genome sequence of Jiella sp. MQZ13P-4.</title>
        <authorList>
            <person name="Tuo L."/>
        </authorList>
    </citation>
    <scope>NUCLEOTIDE SEQUENCE [LARGE SCALE GENOMIC DNA]</scope>
    <source>
        <strain evidence="1 2">MQZ13P-4</strain>
    </source>
</reference>
<dbReference type="RefSeq" id="WP_207349022.1">
    <property type="nucleotide sequence ID" value="NZ_JAFMPY010000001.1"/>
</dbReference>
<accession>A0ABS3IYB1</accession>
<proteinExistence type="predicted"/>